<evidence type="ECO:0000256" key="3">
    <source>
        <dbReference type="ARBA" id="ARBA00022500"/>
    </source>
</evidence>
<feature type="transmembrane region" description="Helical" evidence="11">
    <location>
        <begin position="281"/>
        <end position="303"/>
    </location>
</feature>
<dbReference type="Pfam" id="PF00672">
    <property type="entry name" value="HAMP"/>
    <property type="match status" value="1"/>
</dbReference>
<dbReference type="InterPro" id="IPR029151">
    <property type="entry name" value="Sensor-like_sf"/>
</dbReference>
<organism evidence="14 15">
    <name type="scientific">Candidatus Galacturonatibacter soehngenii</name>
    <dbReference type="NCBI Taxonomy" id="2307010"/>
    <lineage>
        <taxon>Bacteria</taxon>
        <taxon>Bacillati</taxon>
        <taxon>Bacillota</taxon>
        <taxon>Clostridia</taxon>
        <taxon>Lachnospirales</taxon>
        <taxon>Lachnospiraceae</taxon>
        <taxon>Candidatus Galacturonatibacter</taxon>
    </lineage>
</organism>
<keyword evidence="3" id="KW-0145">Chemotaxis</keyword>
<comment type="subcellular location">
    <subcellularLocation>
        <location evidence="1">Cell membrane</location>
        <topology evidence="1">Multi-pass membrane protein</topology>
    </subcellularLocation>
</comment>
<evidence type="ECO:0000256" key="11">
    <source>
        <dbReference type="SAM" id="Phobius"/>
    </source>
</evidence>
<dbReference type="PROSITE" id="PS50885">
    <property type="entry name" value="HAMP"/>
    <property type="match status" value="1"/>
</dbReference>
<dbReference type="CDD" id="cd18773">
    <property type="entry name" value="PDC1_HK_sensor"/>
    <property type="match status" value="1"/>
</dbReference>
<feature type="coiled-coil region" evidence="10">
    <location>
        <begin position="555"/>
        <end position="606"/>
    </location>
</feature>
<name>A0A7V7UB89_9FIRM</name>
<dbReference type="Pfam" id="PF00015">
    <property type="entry name" value="MCPsignal"/>
    <property type="match status" value="1"/>
</dbReference>
<evidence type="ECO:0000313" key="15">
    <source>
        <dbReference type="Proteomes" id="UP000461768"/>
    </source>
</evidence>
<evidence type="ECO:0000256" key="8">
    <source>
        <dbReference type="ARBA" id="ARBA00029447"/>
    </source>
</evidence>
<dbReference type="PANTHER" id="PTHR32089:SF112">
    <property type="entry name" value="LYSOZYME-LIKE PROTEIN-RELATED"/>
    <property type="match status" value="1"/>
</dbReference>
<dbReference type="RefSeq" id="WP_151148013.1">
    <property type="nucleotide sequence ID" value="NZ_WAGX01000007.1"/>
</dbReference>
<keyword evidence="10" id="KW-0175">Coiled coil</keyword>
<dbReference type="SUPFAM" id="SSF103190">
    <property type="entry name" value="Sensory domain-like"/>
    <property type="match status" value="1"/>
</dbReference>
<evidence type="ECO:0000256" key="6">
    <source>
        <dbReference type="ARBA" id="ARBA00023136"/>
    </source>
</evidence>
<reference evidence="14 15" key="2">
    <citation type="submission" date="2020-02" db="EMBL/GenBank/DDBJ databases">
        <title>Candidatus Galacturonibacter soehngenii shows hetero-acetogenic catabolism of galacturonic acid but lacks a canonical carbon monoxide dehydrogenase/acetyl-CoA synthase complex.</title>
        <authorList>
            <person name="Diender M."/>
            <person name="Stouten G.R."/>
            <person name="Petersen J.F."/>
            <person name="Nielsen P.H."/>
            <person name="Dueholm M.S."/>
            <person name="Pronk J.T."/>
            <person name="Van Loosdrecht M.C.M."/>
        </authorList>
    </citation>
    <scope>NUCLEOTIDE SEQUENCE [LARGE SCALE GENOMIC DNA]</scope>
    <source>
        <strain evidence="14">GalUA</strain>
    </source>
</reference>
<feature type="domain" description="Methyl-accepting transducer" evidence="12">
    <location>
        <begin position="372"/>
        <end position="629"/>
    </location>
</feature>
<keyword evidence="4 11" id="KW-0812">Transmembrane</keyword>
<dbReference type="AlphaFoldDB" id="A0A7V7UB89"/>
<evidence type="ECO:0000256" key="5">
    <source>
        <dbReference type="ARBA" id="ARBA00022989"/>
    </source>
</evidence>
<dbReference type="SMART" id="SM00304">
    <property type="entry name" value="HAMP"/>
    <property type="match status" value="1"/>
</dbReference>
<dbReference type="PANTHER" id="PTHR32089">
    <property type="entry name" value="METHYL-ACCEPTING CHEMOTAXIS PROTEIN MCPB"/>
    <property type="match status" value="1"/>
</dbReference>
<evidence type="ECO:0000313" key="14">
    <source>
        <dbReference type="EMBL" id="KAB1436072.1"/>
    </source>
</evidence>
<comment type="caution">
    <text evidence="14">The sequence shown here is derived from an EMBL/GenBank/DDBJ whole genome shotgun (WGS) entry which is preliminary data.</text>
</comment>
<dbReference type="GO" id="GO:0006935">
    <property type="term" value="P:chemotaxis"/>
    <property type="evidence" value="ECO:0007669"/>
    <property type="project" value="UniProtKB-KW"/>
</dbReference>
<evidence type="ECO:0000259" key="13">
    <source>
        <dbReference type="PROSITE" id="PS50885"/>
    </source>
</evidence>
<keyword evidence="7 9" id="KW-0807">Transducer</keyword>
<dbReference type="OrthoDB" id="9760371at2"/>
<dbReference type="PROSITE" id="PS50111">
    <property type="entry name" value="CHEMOTAXIS_TRANSDUC_2"/>
    <property type="match status" value="1"/>
</dbReference>
<protein>
    <submittedName>
        <fullName evidence="14">Methyl-accepting chemotaxis protein</fullName>
    </submittedName>
</protein>
<dbReference type="GO" id="GO:0005886">
    <property type="term" value="C:plasma membrane"/>
    <property type="evidence" value="ECO:0007669"/>
    <property type="project" value="UniProtKB-SubCell"/>
</dbReference>
<dbReference type="CDD" id="cd06225">
    <property type="entry name" value="HAMP"/>
    <property type="match status" value="1"/>
</dbReference>
<comment type="similarity">
    <text evidence="8">Belongs to the methyl-accepting chemotaxis (MCP) protein family.</text>
</comment>
<keyword evidence="15" id="KW-1185">Reference proteome</keyword>
<dbReference type="InterPro" id="IPR033479">
    <property type="entry name" value="dCache_1"/>
</dbReference>
<evidence type="ECO:0000256" key="10">
    <source>
        <dbReference type="SAM" id="Coils"/>
    </source>
</evidence>
<dbReference type="InterPro" id="IPR004089">
    <property type="entry name" value="MCPsignal_dom"/>
</dbReference>
<dbReference type="Gene3D" id="3.30.450.20">
    <property type="entry name" value="PAS domain"/>
    <property type="match status" value="2"/>
</dbReference>
<dbReference type="GO" id="GO:0007165">
    <property type="term" value="P:signal transduction"/>
    <property type="evidence" value="ECO:0007669"/>
    <property type="project" value="UniProtKB-KW"/>
</dbReference>
<dbReference type="Pfam" id="PF02743">
    <property type="entry name" value="dCache_1"/>
    <property type="match status" value="1"/>
</dbReference>
<reference evidence="14 15" key="1">
    <citation type="submission" date="2019-09" db="EMBL/GenBank/DDBJ databases">
        <authorList>
            <person name="Valk L.C."/>
        </authorList>
    </citation>
    <scope>NUCLEOTIDE SEQUENCE [LARGE SCALE GENOMIC DNA]</scope>
    <source>
        <strain evidence="14">GalUA</strain>
    </source>
</reference>
<accession>A0A7V7UB89</accession>
<dbReference type="InterPro" id="IPR003660">
    <property type="entry name" value="HAMP_dom"/>
</dbReference>
<dbReference type="Gene3D" id="1.10.8.500">
    <property type="entry name" value="HAMP domain in histidine kinase"/>
    <property type="match status" value="1"/>
</dbReference>
<evidence type="ECO:0000259" key="12">
    <source>
        <dbReference type="PROSITE" id="PS50111"/>
    </source>
</evidence>
<gene>
    <name evidence="14" type="ORF">F7O84_17035</name>
</gene>
<keyword evidence="6 11" id="KW-0472">Membrane</keyword>
<keyword evidence="2" id="KW-1003">Cell membrane</keyword>
<evidence type="ECO:0000256" key="7">
    <source>
        <dbReference type="ARBA" id="ARBA00023224"/>
    </source>
</evidence>
<dbReference type="SUPFAM" id="SSF58104">
    <property type="entry name" value="Methyl-accepting chemotaxis protein (MCP) signaling domain"/>
    <property type="match status" value="1"/>
</dbReference>
<evidence type="ECO:0000256" key="4">
    <source>
        <dbReference type="ARBA" id="ARBA00022692"/>
    </source>
</evidence>
<dbReference type="Gene3D" id="1.10.287.950">
    <property type="entry name" value="Methyl-accepting chemotaxis protein"/>
    <property type="match status" value="1"/>
</dbReference>
<dbReference type="Proteomes" id="UP000461768">
    <property type="component" value="Unassembled WGS sequence"/>
</dbReference>
<evidence type="ECO:0000256" key="1">
    <source>
        <dbReference type="ARBA" id="ARBA00004651"/>
    </source>
</evidence>
<sequence length="658" mass="72626">MKLRTLLTLAFTCIIISAISVLAIYADYVVQNQTEAKIEEKLSSTVTHLEDSIEGWLMSKVQIVEALAALQSEEIGSEVTPNYLNQILQTASNKGIVSDIYIGTEEGRMIVGSLWEVPPDFDPKQRPWYQEAQNSDGIIFTDTYVDAQTQQITISIASAIRSKTGDMLGVISIDLRLDAITNQVNAQKIGESGYAFLIDENGVFLAHPDKTLLNTNILEVPGLEKLGQKLLSKDSGNEKYTLNNENKVVTFKKLEGTSWIIGATIPEKEVYQELTTVRVSFVGISIILLAIILVVAIVTSNILTRPIKNMTNAAIQVANGQLNIQIKEDGAKEIRELANAFNRMSHNIRNLVLEISEVATMVDSSSNEVNELIASTKNISDDISNTTNELAKGAQEQSQSVTIGAEMVNQITESINRITKDSEESYEKINDVNNSVMNGLRVIDNQADLMKNNKKSTYKMKDAINQLEEKSHVIKEIAEVIGEIANQTNLLSLNAAIEAARAGENGKGFAVVADEVRKLAEQSAKFSGEIGALLKDIQEKTLQSVDEVAQVQKIVDEQEISLEETRKLYIDIENKMHDVVERTVRITEETKQIQEQSEQASNSIEEVAAVTQQSAAATQEVASSTQEQNDAVMKINDEVEVLVKKANELLDVIQQFHI</sequence>
<feature type="domain" description="HAMP" evidence="13">
    <location>
        <begin position="301"/>
        <end position="353"/>
    </location>
</feature>
<proteinExistence type="inferred from homology"/>
<dbReference type="CDD" id="cd12912">
    <property type="entry name" value="PDC2_MCP_like"/>
    <property type="match status" value="1"/>
</dbReference>
<keyword evidence="5 11" id="KW-1133">Transmembrane helix</keyword>
<evidence type="ECO:0000256" key="2">
    <source>
        <dbReference type="ARBA" id="ARBA00022475"/>
    </source>
</evidence>
<dbReference type="SMART" id="SM00283">
    <property type="entry name" value="MA"/>
    <property type="match status" value="1"/>
</dbReference>
<dbReference type="EMBL" id="WAGX01000007">
    <property type="protein sequence ID" value="KAB1436072.1"/>
    <property type="molecule type" value="Genomic_DNA"/>
</dbReference>
<evidence type="ECO:0000256" key="9">
    <source>
        <dbReference type="PROSITE-ProRule" id="PRU00284"/>
    </source>
</evidence>